<accession>A0A0C2SF81</accession>
<gene>
    <name evidence="1" type="ORF">M378DRAFT_52534</name>
</gene>
<sequence length="343" mass="38896">MEYRHRKTVEISNKLIETNGVVPVFGDVFHGSEYLEVVRAGNINEHDTAILFSLDGAQLYRSKESDCWFFVWIVLNLAPELRYKKKHILPVGFVPGPNKPDNIESFILPSFRHLSALQKDGLMIWHGGLQKTIKTRPFFMYATADTLALPIISGLVGHSGSHGCRLYCGFRSRNKPRHPTYYPAALKPDISDPQYKCGFPDFDMQMLGSPDPSMYYRNLCKVLQSSTQAAYNRVRLETGIVRPSLCLGLDRNSTLPVPSCFPLDLMHLASLNIPQHLIEIWRGSVDGLRNGDHEFVVLKDDAIWQEHGALVASMRCYLPDSFSRPPRNPAEKINTQYKATEFL</sequence>
<dbReference type="HOGENOM" id="CLU_007337_4_0_1"/>
<evidence type="ECO:0000313" key="2">
    <source>
        <dbReference type="Proteomes" id="UP000054549"/>
    </source>
</evidence>
<dbReference type="InParanoid" id="A0A0C2SF81"/>
<proteinExistence type="predicted"/>
<organism evidence="1 2">
    <name type="scientific">Amanita muscaria (strain Koide BX008)</name>
    <dbReference type="NCBI Taxonomy" id="946122"/>
    <lineage>
        <taxon>Eukaryota</taxon>
        <taxon>Fungi</taxon>
        <taxon>Dikarya</taxon>
        <taxon>Basidiomycota</taxon>
        <taxon>Agaricomycotina</taxon>
        <taxon>Agaricomycetes</taxon>
        <taxon>Agaricomycetidae</taxon>
        <taxon>Agaricales</taxon>
        <taxon>Pluteineae</taxon>
        <taxon>Amanitaceae</taxon>
        <taxon>Amanita</taxon>
    </lineage>
</organism>
<reference evidence="1 2" key="1">
    <citation type="submission" date="2014-04" db="EMBL/GenBank/DDBJ databases">
        <title>Evolutionary Origins and Diversification of the Mycorrhizal Mutualists.</title>
        <authorList>
            <consortium name="DOE Joint Genome Institute"/>
            <consortium name="Mycorrhizal Genomics Consortium"/>
            <person name="Kohler A."/>
            <person name="Kuo A."/>
            <person name="Nagy L.G."/>
            <person name="Floudas D."/>
            <person name="Copeland A."/>
            <person name="Barry K.W."/>
            <person name="Cichocki N."/>
            <person name="Veneault-Fourrey C."/>
            <person name="LaButti K."/>
            <person name="Lindquist E.A."/>
            <person name="Lipzen A."/>
            <person name="Lundell T."/>
            <person name="Morin E."/>
            <person name="Murat C."/>
            <person name="Riley R."/>
            <person name="Ohm R."/>
            <person name="Sun H."/>
            <person name="Tunlid A."/>
            <person name="Henrissat B."/>
            <person name="Grigoriev I.V."/>
            <person name="Hibbett D.S."/>
            <person name="Martin F."/>
        </authorList>
    </citation>
    <scope>NUCLEOTIDE SEQUENCE [LARGE SCALE GENOMIC DNA]</scope>
    <source>
        <strain evidence="1 2">Koide BX008</strain>
    </source>
</reference>
<dbReference type="Proteomes" id="UP000054549">
    <property type="component" value="Unassembled WGS sequence"/>
</dbReference>
<dbReference type="STRING" id="946122.A0A0C2SF81"/>
<feature type="non-terminal residue" evidence="1">
    <location>
        <position position="343"/>
    </location>
</feature>
<dbReference type="EMBL" id="KN818280">
    <property type="protein sequence ID" value="KIL61725.1"/>
    <property type="molecule type" value="Genomic_DNA"/>
</dbReference>
<dbReference type="OrthoDB" id="2669721at2759"/>
<protein>
    <submittedName>
        <fullName evidence="1">Uncharacterized protein</fullName>
    </submittedName>
</protein>
<keyword evidence="2" id="KW-1185">Reference proteome</keyword>
<dbReference type="AlphaFoldDB" id="A0A0C2SF81"/>
<name>A0A0C2SF81_AMAMK</name>
<evidence type="ECO:0000313" key="1">
    <source>
        <dbReference type="EMBL" id="KIL61725.1"/>
    </source>
</evidence>